<dbReference type="AlphaFoldDB" id="A0A226MLA6"/>
<dbReference type="OrthoDB" id="9930747at2759"/>
<reference evidence="12 13" key="1">
    <citation type="submission" date="2016-07" db="EMBL/GenBank/DDBJ databases">
        <title>Disparate Historic Effective Population Sizes Predicted by Modern Levels of Genome Diversity for the Scaled Quail (Callipepla squamata) and the Northern Bobwhite (Colinus virginianus): Inferences from First and Second Generation Draft Genome Assemblies for Sympatric New World Quail.</title>
        <authorList>
            <person name="Oldeschulte D.L."/>
            <person name="Halley Y.A."/>
            <person name="Bhattarai E.K."/>
            <person name="Brashear W.A."/>
            <person name="Hill J."/>
            <person name="Metz R.P."/>
            <person name="Johnson C.D."/>
            <person name="Rollins D."/>
            <person name="Peterson M.J."/>
            <person name="Bickhart D.M."/>
            <person name="Decker J.E."/>
            <person name="Seabury C.M."/>
        </authorList>
    </citation>
    <scope>NUCLEOTIDE SEQUENCE [LARGE SCALE GENOMIC DNA]</scope>
    <source>
        <strain evidence="12 13">Texas</strain>
        <tissue evidence="12">Leg muscle</tissue>
    </source>
</reference>
<feature type="region of interest" description="Disordered" evidence="10">
    <location>
        <begin position="1"/>
        <end position="35"/>
    </location>
</feature>
<evidence type="ECO:0000256" key="10">
    <source>
        <dbReference type="SAM" id="MobiDB-lite"/>
    </source>
</evidence>
<protein>
    <recommendedName>
        <fullName evidence="9">C-C motif chemokine</fullName>
    </recommendedName>
</protein>
<dbReference type="InterPro" id="IPR039809">
    <property type="entry name" value="Chemokine_b/g/d"/>
</dbReference>
<dbReference type="PROSITE" id="PS00472">
    <property type="entry name" value="SMALL_CYTOKINES_CC"/>
    <property type="match status" value="1"/>
</dbReference>
<comment type="subcellular location">
    <subcellularLocation>
        <location evidence="1 9">Secreted</location>
    </subcellularLocation>
</comment>
<proteinExistence type="inferred from homology"/>
<dbReference type="GO" id="GO:0048020">
    <property type="term" value="F:CCR chemokine receptor binding"/>
    <property type="evidence" value="ECO:0007669"/>
    <property type="project" value="TreeGrafter"/>
</dbReference>
<dbReference type="CDD" id="cd00272">
    <property type="entry name" value="Chemokine_CC"/>
    <property type="match status" value="1"/>
</dbReference>
<evidence type="ECO:0000256" key="4">
    <source>
        <dbReference type="ARBA" id="ARBA00022525"/>
    </source>
</evidence>
<dbReference type="GO" id="GO:0070098">
    <property type="term" value="P:chemokine-mediated signaling pathway"/>
    <property type="evidence" value="ECO:0007669"/>
    <property type="project" value="TreeGrafter"/>
</dbReference>
<dbReference type="PANTHER" id="PTHR12015:SF183">
    <property type="entry name" value="C-C MOTIF CHEMOKINE 3"/>
    <property type="match status" value="1"/>
</dbReference>
<name>A0A226MLA6_CALSU</name>
<sequence>MGMGHGTKHTVVTSSTPDTTSNSTTASEANATRSNMDITCTPNMTLLKPWDSTENHNHDNSPIPSQAAAQRKRFPHVEQCNRSTVIGLNGERVQMLGVKALVEITGAGLQEWGVLVAFALRSRGRCCLKFLDKALPPNKVMMYEYTGSSCPNPGIIFTTFEDRTYCANPEEKWVQDLLNVEKHKDGSK</sequence>
<dbReference type="SUPFAM" id="SSF54117">
    <property type="entry name" value="Interleukin 8-like chemokines"/>
    <property type="match status" value="1"/>
</dbReference>
<keyword evidence="5" id="KW-0732">Signal</keyword>
<evidence type="ECO:0000256" key="3">
    <source>
        <dbReference type="ARBA" id="ARBA00022514"/>
    </source>
</evidence>
<keyword evidence="4 9" id="KW-0964">Secreted</keyword>
<evidence type="ECO:0000256" key="6">
    <source>
        <dbReference type="ARBA" id="ARBA00023157"/>
    </source>
</evidence>
<dbReference type="PANTHER" id="PTHR12015">
    <property type="entry name" value="SMALL INDUCIBLE CYTOKINE A"/>
    <property type="match status" value="1"/>
</dbReference>
<keyword evidence="13" id="KW-1185">Reference proteome</keyword>
<comment type="caution">
    <text evidence="12">The sequence shown here is derived from an EMBL/GenBank/DDBJ whole genome shotgun (WGS) entry which is preliminary data.</text>
</comment>
<dbReference type="Proteomes" id="UP000198323">
    <property type="component" value="Unassembled WGS sequence"/>
</dbReference>
<dbReference type="InterPro" id="IPR036048">
    <property type="entry name" value="Interleukin_8-like_sf"/>
</dbReference>
<comment type="subunit">
    <text evidence="8">Self-associates. Also heterodimer of MIP-1-alpha(4-69) and MIP-1-beta(3-69). Interacts with CCR1.</text>
</comment>
<comment type="similarity">
    <text evidence="2 9">Belongs to the intercrine beta (chemokine CC) family.</text>
</comment>
<evidence type="ECO:0000256" key="2">
    <source>
        <dbReference type="ARBA" id="ARBA00010868"/>
    </source>
</evidence>
<feature type="domain" description="Chemokine interleukin-8-like" evidence="11">
    <location>
        <begin position="123"/>
        <end position="181"/>
    </location>
</feature>
<dbReference type="EMBL" id="MCFN01000672">
    <property type="protein sequence ID" value="OXB56106.1"/>
    <property type="molecule type" value="Genomic_DNA"/>
</dbReference>
<evidence type="ECO:0000256" key="8">
    <source>
        <dbReference type="ARBA" id="ARBA00046726"/>
    </source>
</evidence>
<evidence type="ECO:0000313" key="13">
    <source>
        <dbReference type="Proteomes" id="UP000198323"/>
    </source>
</evidence>
<dbReference type="GO" id="GO:0008009">
    <property type="term" value="F:chemokine activity"/>
    <property type="evidence" value="ECO:0007669"/>
    <property type="project" value="InterPro"/>
</dbReference>
<keyword evidence="6" id="KW-1015">Disulfide bond</keyword>
<dbReference type="SMART" id="SM00199">
    <property type="entry name" value="SCY"/>
    <property type="match status" value="1"/>
</dbReference>
<evidence type="ECO:0000256" key="9">
    <source>
        <dbReference type="RuleBase" id="RU361150"/>
    </source>
</evidence>
<keyword evidence="9" id="KW-0145">Chemotaxis</keyword>
<dbReference type="GO" id="GO:0061844">
    <property type="term" value="P:antimicrobial humoral immune response mediated by antimicrobial peptide"/>
    <property type="evidence" value="ECO:0007669"/>
    <property type="project" value="TreeGrafter"/>
</dbReference>
<dbReference type="InterPro" id="IPR001811">
    <property type="entry name" value="Chemokine_IL8-like_dom"/>
</dbReference>
<evidence type="ECO:0000256" key="5">
    <source>
        <dbReference type="ARBA" id="ARBA00022729"/>
    </source>
</evidence>
<dbReference type="Gene3D" id="2.40.50.40">
    <property type="match status" value="1"/>
</dbReference>
<dbReference type="GO" id="GO:0006954">
    <property type="term" value="P:inflammatory response"/>
    <property type="evidence" value="ECO:0007669"/>
    <property type="project" value="TreeGrafter"/>
</dbReference>
<dbReference type="GO" id="GO:0005615">
    <property type="term" value="C:extracellular space"/>
    <property type="evidence" value="ECO:0007669"/>
    <property type="project" value="UniProtKB-KW"/>
</dbReference>
<dbReference type="InterPro" id="IPR000827">
    <property type="entry name" value="Chemokine_CC_CS"/>
</dbReference>
<dbReference type="GO" id="GO:0030335">
    <property type="term" value="P:positive regulation of cell migration"/>
    <property type="evidence" value="ECO:0007669"/>
    <property type="project" value="TreeGrafter"/>
</dbReference>
<organism evidence="12 13">
    <name type="scientific">Callipepla squamata</name>
    <name type="common">Scaled quail</name>
    <dbReference type="NCBI Taxonomy" id="9009"/>
    <lineage>
        <taxon>Eukaryota</taxon>
        <taxon>Metazoa</taxon>
        <taxon>Chordata</taxon>
        <taxon>Craniata</taxon>
        <taxon>Vertebrata</taxon>
        <taxon>Euteleostomi</taxon>
        <taxon>Archelosauria</taxon>
        <taxon>Archosauria</taxon>
        <taxon>Dinosauria</taxon>
        <taxon>Saurischia</taxon>
        <taxon>Theropoda</taxon>
        <taxon>Coelurosauria</taxon>
        <taxon>Aves</taxon>
        <taxon>Neognathae</taxon>
        <taxon>Galloanserae</taxon>
        <taxon>Galliformes</taxon>
        <taxon>Odontophoridae</taxon>
        <taxon>Callipepla</taxon>
    </lineage>
</organism>
<evidence type="ECO:0000313" key="12">
    <source>
        <dbReference type="EMBL" id="OXB56106.1"/>
    </source>
</evidence>
<evidence type="ECO:0000259" key="11">
    <source>
        <dbReference type="SMART" id="SM00199"/>
    </source>
</evidence>
<dbReference type="Pfam" id="PF00048">
    <property type="entry name" value="IL8"/>
    <property type="match status" value="1"/>
</dbReference>
<comment type="function">
    <text evidence="7">Monokine with inflammatory and chemokinetic properties. Binds to CCR1, CCR4 and CCR5. One of the major HIV-suppressive factors produced by CD8+ T-cells. Recombinant MIP-1-alpha induces a dose-dependent inhibition of different strains of HIV-1, HIV-2, and simian immunodeficiency virus (SIV).</text>
</comment>
<dbReference type="STRING" id="9009.A0A226MLA6"/>
<gene>
    <name evidence="12" type="ORF">ASZ78_007960</name>
</gene>
<feature type="compositionally biased region" description="Low complexity" evidence="10">
    <location>
        <begin position="10"/>
        <end position="35"/>
    </location>
</feature>
<evidence type="ECO:0000256" key="1">
    <source>
        <dbReference type="ARBA" id="ARBA00004613"/>
    </source>
</evidence>
<evidence type="ECO:0000256" key="7">
    <source>
        <dbReference type="ARBA" id="ARBA00044740"/>
    </source>
</evidence>
<keyword evidence="3 9" id="KW-0202">Cytokine</keyword>
<accession>A0A226MLA6</accession>